<dbReference type="PATRIC" id="fig|1238180.3.peg.4725"/>
<protein>
    <submittedName>
        <fullName evidence="2">Uncharacterized protein</fullName>
    </submittedName>
</protein>
<accession>M2QFM9</accession>
<evidence type="ECO:0000313" key="2">
    <source>
        <dbReference type="EMBL" id="EMD25531.1"/>
    </source>
</evidence>
<organism evidence="2 3">
    <name type="scientific">Amycolatopsis azurea DSM 43854</name>
    <dbReference type="NCBI Taxonomy" id="1238180"/>
    <lineage>
        <taxon>Bacteria</taxon>
        <taxon>Bacillati</taxon>
        <taxon>Actinomycetota</taxon>
        <taxon>Actinomycetes</taxon>
        <taxon>Pseudonocardiales</taxon>
        <taxon>Pseudonocardiaceae</taxon>
        <taxon>Amycolatopsis</taxon>
    </lineage>
</organism>
<dbReference type="AlphaFoldDB" id="M2QFM9"/>
<name>M2QFM9_9PSEU</name>
<proteinExistence type="predicted"/>
<dbReference type="EMBL" id="ANMG01000044">
    <property type="protein sequence ID" value="EMD25531.1"/>
    <property type="molecule type" value="Genomic_DNA"/>
</dbReference>
<comment type="caution">
    <text evidence="2">The sequence shown here is derived from an EMBL/GenBank/DDBJ whole genome shotgun (WGS) entry which is preliminary data.</text>
</comment>
<dbReference type="Proteomes" id="UP000014137">
    <property type="component" value="Unassembled WGS sequence"/>
</dbReference>
<feature type="region of interest" description="Disordered" evidence="1">
    <location>
        <begin position="19"/>
        <end position="82"/>
    </location>
</feature>
<evidence type="ECO:0000256" key="1">
    <source>
        <dbReference type="SAM" id="MobiDB-lite"/>
    </source>
</evidence>
<reference evidence="2 3" key="1">
    <citation type="submission" date="2012-10" db="EMBL/GenBank/DDBJ databases">
        <title>Genome assembly of Amycolatopsis azurea DSM 43854.</title>
        <authorList>
            <person name="Khatri I."/>
            <person name="Kaur I."/>
            <person name="Subramanian S."/>
            <person name="Mayilraj S."/>
        </authorList>
    </citation>
    <scope>NUCLEOTIDE SEQUENCE [LARGE SCALE GENOMIC DNA]</scope>
    <source>
        <strain evidence="2 3">DSM 43854</strain>
    </source>
</reference>
<evidence type="ECO:0000313" key="3">
    <source>
        <dbReference type="Proteomes" id="UP000014137"/>
    </source>
</evidence>
<feature type="compositionally biased region" description="Basic residues" evidence="1">
    <location>
        <begin position="19"/>
        <end position="31"/>
    </location>
</feature>
<sequence length="82" mass="9487">MCARTVNADGDPALQIRRAGPRRRSHCGRHKWPPEAPTSRRAAHAVRTLDAPGTWRRSRRRSGATFPRTGDRRFASNERRWR</sequence>
<gene>
    <name evidence="2" type="ORF">C791_4682</name>
</gene>
<feature type="compositionally biased region" description="Basic and acidic residues" evidence="1">
    <location>
        <begin position="69"/>
        <end position="82"/>
    </location>
</feature>